<organism evidence="1 2">
    <name type="scientific">Agrilactobacillus composti DSM 18527 = JCM 14202</name>
    <dbReference type="NCBI Taxonomy" id="1423734"/>
    <lineage>
        <taxon>Bacteria</taxon>
        <taxon>Bacillati</taxon>
        <taxon>Bacillota</taxon>
        <taxon>Bacilli</taxon>
        <taxon>Lactobacillales</taxon>
        <taxon>Lactobacillaceae</taxon>
        <taxon>Agrilactobacillus</taxon>
    </lineage>
</organism>
<protein>
    <submittedName>
        <fullName evidence="1">Uncharacterized protein</fullName>
    </submittedName>
</protein>
<gene>
    <name evidence="1" type="ORF">FC83_GL002754</name>
</gene>
<name>X0PHJ0_9LACO</name>
<proteinExistence type="predicted"/>
<evidence type="ECO:0000313" key="2">
    <source>
        <dbReference type="Proteomes" id="UP000051236"/>
    </source>
</evidence>
<evidence type="ECO:0000313" key="1">
    <source>
        <dbReference type="EMBL" id="KRM33571.1"/>
    </source>
</evidence>
<sequence>MSGSDVVWGCNVSFKFLGGNGHGLFGAEGEIWYSKSRKATKIDNVIDDYPHIYYQYLYAELMKMVEQANFPLQTTIAWH</sequence>
<reference evidence="1 2" key="1">
    <citation type="journal article" date="2015" name="Genome Announc.">
        <title>Expanding the biotechnology potential of lactobacilli through comparative genomics of 213 strains and associated genera.</title>
        <authorList>
            <person name="Sun Z."/>
            <person name="Harris H.M."/>
            <person name="McCann A."/>
            <person name="Guo C."/>
            <person name="Argimon S."/>
            <person name="Zhang W."/>
            <person name="Yang X."/>
            <person name="Jeffery I.B."/>
            <person name="Cooney J.C."/>
            <person name="Kagawa T.F."/>
            <person name="Liu W."/>
            <person name="Song Y."/>
            <person name="Salvetti E."/>
            <person name="Wrobel A."/>
            <person name="Rasinkangas P."/>
            <person name="Parkhill J."/>
            <person name="Rea M.C."/>
            <person name="O'Sullivan O."/>
            <person name="Ritari J."/>
            <person name="Douillard F.P."/>
            <person name="Paul Ross R."/>
            <person name="Yang R."/>
            <person name="Briner A.E."/>
            <person name="Felis G.E."/>
            <person name="de Vos W.M."/>
            <person name="Barrangou R."/>
            <person name="Klaenhammer T.R."/>
            <person name="Caufield P.W."/>
            <person name="Cui Y."/>
            <person name="Zhang H."/>
            <person name="O'Toole P.W."/>
        </authorList>
    </citation>
    <scope>NUCLEOTIDE SEQUENCE [LARGE SCALE GENOMIC DNA]</scope>
    <source>
        <strain evidence="1 2">DSM 18527</strain>
    </source>
</reference>
<accession>X0PHJ0</accession>
<dbReference type="EMBL" id="AZGA01000048">
    <property type="protein sequence ID" value="KRM33571.1"/>
    <property type="molecule type" value="Genomic_DNA"/>
</dbReference>
<dbReference type="AlphaFoldDB" id="X0PHJ0"/>
<dbReference type="Proteomes" id="UP000051236">
    <property type="component" value="Unassembled WGS sequence"/>
</dbReference>
<comment type="caution">
    <text evidence="1">The sequence shown here is derived from an EMBL/GenBank/DDBJ whole genome shotgun (WGS) entry which is preliminary data.</text>
</comment>
<keyword evidence="2" id="KW-1185">Reference proteome</keyword>